<dbReference type="OrthoDB" id="7539407at2759"/>
<keyword evidence="3" id="KW-1185">Reference proteome</keyword>
<feature type="chain" id="PRO_5012700995" evidence="1">
    <location>
        <begin position="16"/>
        <end position="122"/>
    </location>
</feature>
<organism evidence="2 3">
    <name type="scientific">Atta cephalotes</name>
    <name type="common">Leafcutter ant</name>
    <dbReference type="NCBI Taxonomy" id="12957"/>
    <lineage>
        <taxon>Eukaryota</taxon>
        <taxon>Metazoa</taxon>
        <taxon>Ecdysozoa</taxon>
        <taxon>Arthropoda</taxon>
        <taxon>Hexapoda</taxon>
        <taxon>Insecta</taxon>
        <taxon>Pterygota</taxon>
        <taxon>Neoptera</taxon>
        <taxon>Endopterygota</taxon>
        <taxon>Hymenoptera</taxon>
        <taxon>Apocrita</taxon>
        <taxon>Aculeata</taxon>
        <taxon>Formicoidea</taxon>
        <taxon>Formicidae</taxon>
        <taxon>Myrmicinae</taxon>
        <taxon>Atta</taxon>
    </lineage>
</organism>
<evidence type="ECO:0000313" key="2">
    <source>
        <dbReference type="EnsemblMetazoa" id="XP_012054094.1"/>
    </source>
</evidence>
<dbReference type="InParanoid" id="A0A158N986"/>
<dbReference type="KEGG" id="acep:105617131"/>
<evidence type="ECO:0000256" key="1">
    <source>
        <dbReference type="SAM" id="SignalP"/>
    </source>
</evidence>
<evidence type="ECO:0000313" key="3">
    <source>
        <dbReference type="Proteomes" id="UP000005205"/>
    </source>
</evidence>
<dbReference type="Proteomes" id="UP000005205">
    <property type="component" value="Unassembled WGS sequence"/>
</dbReference>
<name>A0A158N986_ATTCE</name>
<protein>
    <submittedName>
        <fullName evidence="2">Uncharacterized protein</fullName>
    </submittedName>
</protein>
<reference evidence="2" key="2">
    <citation type="submission" date="2016-04" db="UniProtKB">
        <authorList>
            <consortium name="EnsemblMetazoa"/>
        </authorList>
    </citation>
    <scope>IDENTIFICATION</scope>
</reference>
<dbReference type="EMBL" id="ADTU01008931">
    <property type="status" value="NOT_ANNOTATED_CDS"/>
    <property type="molecule type" value="Genomic_DNA"/>
</dbReference>
<dbReference type="EMBL" id="ADTU01008930">
    <property type="status" value="NOT_ANNOTATED_CDS"/>
    <property type="molecule type" value="Genomic_DNA"/>
</dbReference>
<dbReference type="AlphaFoldDB" id="A0A158N986"/>
<accession>A0A158N986</accession>
<dbReference type="EnsemblMetazoa" id="XM_012198704.1">
    <property type="protein sequence ID" value="XP_012054094.1"/>
    <property type="gene ID" value="LOC105617131"/>
</dbReference>
<feature type="signal peptide" evidence="1">
    <location>
        <begin position="1"/>
        <end position="15"/>
    </location>
</feature>
<gene>
    <name evidence="2" type="primary">105617131</name>
</gene>
<keyword evidence="1" id="KW-0732">Signal</keyword>
<sequence>MRLLLILFFASTILARSARNRRDTDLTTFKLPVSTTEVYNGNKTTDVNSDETNENNIFNHPLRMILNLIKSIILVIKNTLLTFSKTINSASDFVIRAMQQPFKEILRMIIRIFEWLYNNIFN</sequence>
<reference evidence="3" key="1">
    <citation type="journal article" date="2011" name="PLoS Genet.">
        <title>The genome sequence of the leaf-cutter ant Atta cephalotes reveals insights into its obligate symbiotic lifestyle.</title>
        <authorList>
            <person name="Suen G."/>
            <person name="Teiling C."/>
            <person name="Li L."/>
            <person name="Holt C."/>
            <person name="Abouheif E."/>
            <person name="Bornberg-Bauer E."/>
            <person name="Bouffard P."/>
            <person name="Caldera E.J."/>
            <person name="Cash E."/>
            <person name="Cavanaugh A."/>
            <person name="Denas O."/>
            <person name="Elhaik E."/>
            <person name="Fave M.J."/>
            <person name="Gadau J."/>
            <person name="Gibson J.D."/>
            <person name="Graur D."/>
            <person name="Grubbs K.J."/>
            <person name="Hagen D.E."/>
            <person name="Harkins T.T."/>
            <person name="Helmkampf M."/>
            <person name="Hu H."/>
            <person name="Johnson B.R."/>
            <person name="Kim J."/>
            <person name="Marsh S.E."/>
            <person name="Moeller J.A."/>
            <person name="Munoz-Torres M.C."/>
            <person name="Murphy M.C."/>
            <person name="Naughton M.C."/>
            <person name="Nigam S."/>
            <person name="Overson R."/>
            <person name="Rajakumar R."/>
            <person name="Reese J.T."/>
            <person name="Scott J.J."/>
            <person name="Smith C.R."/>
            <person name="Tao S."/>
            <person name="Tsutsui N.D."/>
            <person name="Viljakainen L."/>
            <person name="Wissler L."/>
            <person name="Yandell M.D."/>
            <person name="Zimmer F."/>
            <person name="Taylor J."/>
            <person name="Slater S.C."/>
            <person name="Clifton S.W."/>
            <person name="Warren W.C."/>
            <person name="Elsik C.G."/>
            <person name="Smith C.D."/>
            <person name="Weinstock G.M."/>
            <person name="Gerardo N.M."/>
            <person name="Currie C.R."/>
        </authorList>
    </citation>
    <scope>NUCLEOTIDE SEQUENCE [LARGE SCALE GENOMIC DNA]</scope>
</reference>
<proteinExistence type="predicted"/>